<proteinExistence type="predicted"/>
<dbReference type="Proteomes" id="UP000322225">
    <property type="component" value="Chromosome 5"/>
</dbReference>
<protein>
    <submittedName>
        <fullName evidence="3">Uncharacterized protein</fullName>
    </submittedName>
</protein>
<organism evidence="3 4">
    <name type="scientific">Kwoniella shandongensis</name>
    <dbReference type="NCBI Taxonomy" id="1734106"/>
    <lineage>
        <taxon>Eukaryota</taxon>
        <taxon>Fungi</taxon>
        <taxon>Dikarya</taxon>
        <taxon>Basidiomycota</taxon>
        <taxon>Agaricomycotina</taxon>
        <taxon>Tremellomycetes</taxon>
        <taxon>Tremellales</taxon>
        <taxon>Cryptococcaceae</taxon>
        <taxon>Kwoniella</taxon>
    </lineage>
</organism>
<dbReference type="EMBL" id="CP144055">
    <property type="protein sequence ID" value="WWD18800.1"/>
    <property type="molecule type" value="Genomic_DNA"/>
</dbReference>
<dbReference type="AlphaFoldDB" id="A0A5M6BUD6"/>
<keyword evidence="2" id="KW-1133">Transmembrane helix</keyword>
<dbReference type="KEGG" id="ksn:43591364"/>
<sequence length="213" mass="23555">MPLSTLHIVIICIVIGFVILLALLLLFVVYSARKAHTESIQASTAGLGLWKERLSKTERSYGGGGGGGLHQGREPIIQQSDTTRSNSHRAHGRLNVGKVPSRRGASSVSMNVGARRTKTKKVSRNTSSSRTLPSLSSSSGSSRSGKGQLWPSRRAALTRANLERQVRQQERAPARLGREGSGRDHERNRARRVDRTRDRARNKEKYGTERRPR</sequence>
<gene>
    <name evidence="3" type="ORF">CI109_103255</name>
</gene>
<dbReference type="RefSeq" id="XP_031858550.1">
    <property type="nucleotide sequence ID" value="XM_032007196.1"/>
</dbReference>
<name>A0A5M6BUD6_9TREE</name>
<feature type="compositionally biased region" description="Low complexity" evidence="1">
    <location>
        <begin position="126"/>
        <end position="145"/>
    </location>
</feature>
<feature type="region of interest" description="Disordered" evidence="1">
    <location>
        <begin position="79"/>
        <end position="213"/>
    </location>
</feature>
<keyword evidence="4" id="KW-1185">Reference proteome</keyword>
<keyword evidence="2" id="KW-0472">Membrane</keyword>
<evidence type="ECO:0000313" key="4">
    <source>
        <dbReference type="Proteomes" id="UP000322225"/>
    </source>
</evidence>
<evidence type="ECO:0000256" key="1">
    <source>
        <dbReference type="SAM" id="MobiDB-lite"/>
    </source>
</evidence>
<evidence type="ECO:0000313" key="3">
    <source>
        <dbReference type="EMBL" id="WWD18800.1"/>
    </source>
</evidence>
<reference evidence="3" key="1">
    <citation type="submission" date="2017-08" db="EMBL/GenBank/DDBJ databases">
        <authorList>
            <person name="Cuomo C."/>
            <person name="Billmyre B."/>
            <person name="Heitman J."/>
        </authorList>
    </citation>
    <scope>NUCLEOTIDE SEQUENCE</scope>
    <source>
        <strain evidence="3">CBS 12478</strain>
    </source>
</reference>
<feature type="transmembrane region" description="Helical" evidence="2">
    <location>
        <begin position="6"/>
        <end position="30"/>
    </location>
</feature>
<reference evidence="3" key="2">
    <citation type="submission" date="2024-01" db="EMBL/GenBank/DDBJ databases">
        <title>Comparative genomics of Cryptococcus and Kwoniella reveals pathogenesis evolution and contrasting modes of karyotype evolution via chromosome fusion or intercentromeric recombination.</title>
        <authorList>
            <person name="Coelho M.A."/>
            <person name="David-Palma M."/>
            <person name="Shea T."/>
            <person name="Bowers K."/>
            <person name="McGinley-Smith S."/>
            <person name="Mohammad A.W."/>
            <person name="Gnirke A."/>
            <person name="Yurkov A.M."/>
            <person name="Nowrousian M."/>
            <person name="Sun S."/>
            <person name="Cuomo C.A."/>
            <person name="Heitman J."/>
        </authorList>
    </citation>
    <scope>NUCLEOTIDE SEQUENCE</scope>
    <source>
        <strain evidence="3">CBS 12478</strain>
    </source>
</reference>
<evidence type="ECO:0000256" key="2">
    <source>
        <dbReference type="SAM" id="Phobius"/>
    </source>
</evidence>
<feature type="compositionally biased region" description="Basic and acidic residues" evidence="1">
    <location>
        <begin position="161"/>
        <end position="213"/>
    </location>
</feature>
<dbReference type="GeneID" id="43591364"/>
<keyword evidence="2" id="KW-0812">Transmembrane</keyword>
<accession>A0A5M6BUD6</accession>